<evidence type="ECO:0000256" key="5">
    <source>
        <dbReference type="SAM" id="MobiDB-lite"/>
    </source>
</evidence>
<evidence type="ECO:0000256" key="6">
    <source>
        <dbReference type="SAM" id="Phobius"/>
    </source>
</evidence>
<protein>
    <submittedName>
        <fullName evidence="7">MFS general substrate transporter</fullName>
    </submittedName>
</protein>
<sequence length="499" mass="54518">MNERTPLLVSHEANSSSPRHEPSYILHCKSIWKTWKIPILCYIFVLLVDTAEAMRSTPKTRLFEMILCRRYYAALDPHTDSPRKTQPDILEHLCKVPDVQSAVVTTKLWLKIGESLFALILAIPFGKLSNTRGRKFVLAIGITGQILAENWIVGVCYFDKDFPFRLVYASSIFKSLGGGEMVLSAIVHATLADVVSEEKRAQAFFHMASVTLLSEVIAPPLGSILMEAQGVYAPLIYGFPLQVLSIAVLFMLPRSVDVAKDSNDAQSDIGGIANLPSEQDAKPAGLKTIARKVSRKLMTSWMLVRNNGNVLVVAASFLATFLGKDTLDFLVQYVSKRFSWSLAKANYLVSFRAITNLVLFLFIHPTISKTLTNRHQLPSAKVDLWIARGSSLFGVIGPVLLGLSPTPVLMVLSLILFTLSLGYPHAIQSYGTSLVRPIDITPFYSFLAMVRIAGTLVASPLIAGTFNLGLRIGGAGLGMPFYAAGLLFGIGALGAWSLG</sequence>
<feature type="transmembrane region" description="Helical" evidence="6">
    <location>
        <begin position="409"/>
        <end position="431"/>
    </location>
</feature>
<dbReference type="OrthoDB" id="194139at2759"/>
<feature type="region of interest" description="Disordered" evidence="5">
    <location>
        <begin position="1"/>
        <end position="21"/>
    </location>
</feature>
<feature type="transmembrane region" description="Helical" evidence="6">
    <location>
        <begin position="231"/>
        <end position="252"/>
    </location>
</feature>
<evidence type="ECO:0000256" key="4">
    <source>
        <dbReference type="ARBA" id="ARBA00023136"/>
    </source>
</evidence>
<dbReference type="GO" id="GO:0022857">
    <property type="term" value="F:transmembrane transporter activity"/>
    <property type="evidence" value="ECO:0007669"/>
    <property type="project" value="InterPro"/>
</dbReference>
<comment type="subcellular location">
    <subcellularLocation>
        <location evidence="1">Membrane</location>
        <topology evidence="1">Multi-pass membrane protein</topology>
    </subcellularLocation>
</comment>
<reference evidence="7 8" key="1">
    <citation type="submission" date="2019-04" db="EMBL/GenBank/DDBJ databases">
        <title>Friends and foes A comparative genomics study of 23 Aspergillus species from section Flavi.</title>
        <authorList>
            <consortium name="DOE Joint Genome Institute"/>
            <person name="Kjaerbolling I."/>
            <person name="Vesth T."/>
            <person name="Frisvad J.C."/>
            <person name="Nybo J.L."/>
            <person name="Theobald S."/>
            <person name="Kildgaard S."/>
            <person name="Isbrandt T."/>
            <person name="Kuo A."/>
            <person name="Sato A."/>
            <person name="Lyhne E.K."/>
            <person name="Kogle M.E."/>
            <person name="Wiebenga A."/>
            <person name="Kun R.S."/>
            <person name="Lubbers R.J."/>
            <person name="Makela M.R."/>
            <person name="Barry K."/>
            <person name="Chovatia M."/>
            <person name="Clum A."/>
            <person name="Daum C."/>
            <person name="Haridas S."/>
            <person name="He G."/>
            <person name="LaButti K."/>
            <person name="Lipzen A."/>
            <person name="Mondo S."/>
            <person name="Riley R."/>
            <person name="Salamov A."/>
            <person name="Simmons B.A."/>
            <person name="Magnuson J.K."/>
            <person name="Henrissat B."/>
            <person name="Mortensen U.H."/>
            <person name="Larsen T.O."/>
            <person name="Devries R.P."/>
            <person name="Grigoriev I.V."/>
            <person name="Machida M."/>
            <person name="Baker S.E."/>
            <person name="Andersen M.R."/>
        </authorList>
    </citation>
    <scope>NUCLEOTIDE SEQUENCE [LARGE SCALE GENOMIC DNA]</scope>
    <source>
        <strain evidence="7 8">CBS 151.66</strain>
    </source>
</reference>
<evidence type="ECO:0000256" key="2">
    <source>
        <dbReference type="ARBA" id="ARBA00022692"/>
    </source>
</evidence>
<evidence type="ECO:0000313" key="8">
    <source>
        <dbReference type="Proteomes" id="UP000326565"/>
    </source>
</evidence>
<keyword evidence="4 6" id="KW-0472">Membrane</keyword>
<accession>A0A5N5WTA8</accession>
<dbReference type="Gene3D" id="1.20.1250.20">
    <property type="entry name" value="MFS general substrate transporter like domains"/>
    <property type="match status" value="1"/>
</dbReference>
<feature type="transmembrane region" description="Helical" evidence="6">
    <location>
        <begin position="384"/>
        <end position="403"/>
    </location>
</feature>
<gene>
    <name evidence="7" type="ORF">BDV29DRAFT_197186</name>
</gene>
<feature type="transmembrane region" description="Helical" evidence="6">
    <location>
        <begin position="301"/>
        <end position="322"/>
    </location>
</feature>
<evidence type="ECO:0000313" key="7">
    <source>
        <dbReference type="EMBL" id="KAB8071776.1"/>
    </source>
</evidence>
<feature type="transmembrane region" description="Helical" evidence="6">
    <location>
        <begin position="475"/>
        <end position="498"/>
    </location>
</feature>
<dbReference type="Pfam" id="PF07690">
    <property type="entry name" value="MFS_1"/>
    <property type="match status" value="1"/>
</dbReference>
<keyword evidence="3 6" id="KW-1133">Transmembrane helix</keyword>
<dbReference type="Proteomes" id="UP000326565">
    <property type="component" value="Unassembled WGS sequence"/>
</dbReference>
<dbReference type="SUPFAM" id="SSF103473">
    <property type="entry name" value="MFS general substrate transporter"/>
    <property type="match status" value="1"/>
</dbReference>
<dbReference type="PANTHER" id="PTHR23507:SF1">
    <property type="entry name" value="FI18259P1-RELATED"/>
    <property type="match status" value="1"/>
</dbReference>
<evidence type="ECO:0000256" key="3">
    <source>
        <dbReference type="ARBA" id="ARBA00022989"/>
    </source>
</evidence>
<name>A0A5N5WTA8_9EURO</name>
<dbReference type="GO" id="GO:0016020">
    <property type="term" value="C:membrane"/>
    <property type="evidence" value="ECO:0007669"/>
    <property type="project" value="UniProtKB-SubCell"/>
</dbReference>
<feature type="transmembrane region" description="Helical" evidence="6">
    <location>
        <begin position="443"/>
        <end position="463"/>
    </location>
</feature>
<evidence type="ECO:0000256" key="1">
    <source>
        <dbReference type="ARBA" id="ARBA00004141"/>
    </source>
</evidence>
<keyword evidence="8" id="KW-1185">Reference proteome</keyword>
<dbReference type="InterPro" id="IPR036259">
    <property type="entry name" value="MFS_trans_sf"/>
</dbReference>
<dbReference type="EMBL" id="ML732264">
    <property type="protein sequence ID" value="KAB8071776.1"/>
    <property type="molecule type" value="Genomic_DNA"/>
</dbReference>
<dbReference type="AlphaFoldDB" id="A0A5N5WTA8"/>
<organism evidence="7 8">
    <name type="scientific">Aspergillus leporis</name>
    <dbReference type="NCBI Taxonomy" id="41062"/>
    <lineage>
        <taxon>Eukaryota</taxon>
        <taxon>Fungi</taxon>
        <taxon>Dikarya</taxon>
        <taxon>Ascomycota</taxon>
        <taxon>Pezizomycotina</taxon>
        <taxon>Eurotiomycetes</taxon>
        <taxon>Eurotiomycetidae</taxon>
        <taxon>Eurotiales</taxon>
        <taxon>Aspergillaceae</taxon>
        <taxon>Aspergillus</taxon>
        <taxon>Aspergillus subgen. Circumdati</taxon>
    </lineage>
</organism>
<keyword evidence="2 6" id="KW-0812">Transmembrane</keyword>
<dbReference type="PANTHER" id="PTHR23507">
    <property type="entry name" value="ZGC:174356"/>
    <property type="match status" value="1"/>
</dbReference>
<feature type="transmembrane region" description="Helical" evidence="6">
    <location>
        <begin position="136"/>
        <end position="154"/>
    </location>
</feature>
<dbReference type="InterPro" id="IPR011701">
    <property type="entry name" value="MFS"/>
</dbReference>
<proteinExistence type="predicted"/>